<feature type="compositionally biased region" description="Polar residues" evidence="1">
    <location>
        <begin position="175"/>
        <end position="186"/>
    </location>
</feature>
<protein>
    <submittedName>
        <fullName evidence="2">Uncharacterized protein</fullName>
    </submittedName>
</protein>
<gene>
    <name evidence="2" type="ORF">LCGC14_0968800</name>
</gene>
<name>A0A0F9NYD1_9ZZZZ</name>
<feature type="compositionally biased region" description="Basic residues" evidence="1">
    <location>
        <begin position="190"/>
        <end position="205"/>
    </location>
</feature>
<organism evidence="2">
    <name type="scientific">marine sediment metagenome</name>
    <dbReference type="NCBI Taxonomy" id="412755"/>
    <lineage>
        <taxon>unclassified sequences</taxon>
        <taxon>metagenomes</taxon>
        <taxon>ecological metagenomes</taxon>
    </lineage>
</organism>
<dbReference type="EMBL" id="LAZR01003551">
    <property type="protein sequence ID" value="KKN17137.1"/>
    <property type="molecule type" value="Genomic_DNA"/>
</dbReference>
<dbReference type="AlphaFoldDB" id="A0A0F9NYD1"/>
<accession>A0A0F9NYD1</accession>
<comment type="caution">
    <text evidence="2">The sequence shown here is derived from an EMBL/GenBank/DDBJ whole genome shotgun (WGS) entry which is preliminary data.</text>
</comment>
<evidence type="ECO:0000313" key="2">
    <source>
        <dbReference type="EMBL" id="KKN17137.1"/>
    </source>
</evidence>
<reference evidence="2" key="1">
    <citation type="journal article" date="2015" name="Nature">
        <title>Complex archaea that bridge the gap between prokaryotes and eukaryotes.</title>
        <authorList>
            <person name="Spang A."/>
            <person name="Saw J.H."/>
            <person name="Jorgensen S.L."/>
            <person name="Zaremba-Niedzwiedzka K."/>
            <person name="Martijn J."/>
            <person name="Lind A.E."/>
            <person name="van Eijk R."/>
            <person name="Schleper C."/>
            <person name="Guy L."/>
            <person name="Ettema T.J."/>
        </authorList>
    </citation>
    <scope>NUCLEOTIDE SEQUENCE</scope>
</reference>
<sequence length="225" mass="25285">MWLTQLVQLKLEQCGRAVGQAGYHLRRSGLNPQFDPSVRAKARLAHFQFGGVIRCQGCDALDALAGENQIKWSGFKRRSSRSLADTFANLYPALAGYLVSRPCYAFYIDNRLPVTGRRSRHQRQQVSTAAPGHIAKANPPRAGETMRLQQRMLSGQIQVAADLPAQQAAPCSLPGQHQTPVQQRATRPQAARHRAHLWWHPRHPCHSGGGYVQHRRRPKKQECHQ</sequence>
<feature type="region of interest" description="Disordered" evidence="1">
    <location>
        <begin position="169"/>
        <end position="225"/>
    </location>
</feature>
<evidence type="ECO:0000256" key="1">
    <source>
        <dbReference type="SAM" id="MobiDB-lite"/>
    </source>
</evidence>
<proteinExistence type="predicted"/>